<dbReference type="EMBL" id="QGNA01000001">
    <property type="protein sequence ID" value="PWS38431.1"/>
    <property type="molecule type" value="Genomic_DNA"/>
</dbReference>
<accession>A0A317FH87</accession>
<evidence type="ECO:0000259" key="11">
    <source>
        <dbReference type="PROSITE" id="PS50111"/>
    </source>
</evidence>
<keyword evidence="2" id="KW-1003">Cell membrane</keyword>
<dbReference type="Proteomes" id="UP000245765">
    <property type="component" value="Unassembled WGS sequence"/>
</dbReference>
<dbReference type="OrthoDB" id="8320983at2"/>
<feature type="transmembrane region" description="Helical" evidence="10">
    <location>
        <begin position="21"/>
        <end position="41"/>
    </location>
</feature>
<evidence type="ECO:0000256" key="8">
    <source>
        <dbReference type="PROSITE-ProRule" id="PRU00284"/>
    </source>
</evidence>
<name>A0A317FH87_9PROT</name>
<dbReference type="InterPro" id="IPR004090">
    <property type="entry name" value="Chemotax_Me-accpt_rcpt"/>
</dbReference>
<dbReference type="AlphaFoldDB" id="A0A317FH87"/>
<evidence type="ECO:0000256" key="9">
    <source>
        <dbReference type="SAM" id="Coils"/>
    </source>
</evidence>
<dbReference type="PROSITE" id="PS50111">
    <property type="entry name" value="CHEMOTAXIS_TRANSDUC_2"/>
    <property type="match status" value="1"/>
</dbReference>
<comment type="similarity">
    <text evidence="7">Belongs to the methyl-accepting chemotaxis (MCP) protein family.</text>
</comment>
<dbReference type="InterPro" id="IPR033463">
    <property type="entry name" value="sCache_3"/>
</dbReference>
<evidence type="ECO:0000256" key="2">
    <source>
        <dbReference type="ARBA" id="ARBA00022475"/>
    </source>
</evidence>
<dbReference type="SMART" id="SM00304">
    <property type="entry name" value="HAMP"/>
    <property type="match status" value="1"/>
</dbReference>
<keyword evidence="4 10" id="KW-1133">Transmembrane helix</keyword>
<keyword evidence="14" id="KW-1185">Reference proteome</keyword>
<dbReference type="SMART" id="SM00283">
    <property type="entry name" value="MA"/>
    <property type="match status" value="1"/>
</dbReference>
<dbReference type="GO" id="GO:0006935">
    <property type="term" value="P:chemotaxis"/>
    <property type="evidence" value="ECO:0007669"/>
    <property type="project" value="InterPro"/>
</dbReference>
<keyword evidence="6 8" id="KW-0807">Transducer</keyword>
<feature type="transmembrane region" description="Helical" evidence="10">
    <location>
        <begin position="192"/>
        <end position="215"/>
    </location>
</feature>
<feature type="domain" description="Methyl-accepting transducer" evidence="11">
    <location>
        <begin position="303"/>
        <end position="536"/>
    </location>
</feature>
<evidence type="ECO:0000256" key="5">
    <source>
        <dbReference type="ARBA" id="ARBA00023136"/>
    </source>
</evidence>
<comment type="subcellular location">
    <subcellularLocation>
        <location evidence="1">Cell membrane</location>
        <topology evidence="1">Multi-pass membrane protein</topology>
    </subcellularLocation>
</comment>
<organism evidence="13 14">
    <name type="scientific">Falsiroseomonas bella</name>
    <dbReference type="NCBI Taxonomy" id="2184016"/>
    <lineage>
        <taxon>Bacteria</taxon>
        <taxon>Pseudomonadati</taxon>
        <taxon>Pseudomonadota</taxon>
        <taxon>Alphaproteobacteria</taxon>
        <taxon>Acetobacterales</taxon>
        <taxon>Roseomonadaceae</taxon>
        <taxon>Falsiroseomonas</taxon>
    </lineage>
</organism>
<dbReference type="InterPro" id="IPR003660">
    <property type="entry name" value="HAMP_dom"/>
</dbReference>
<feature type="coiled-coil region" evidence="9">
    <location>
        <begin position="257"/>
        <end position="291"/>
    </location>
</feature>
<evidence type="ECO:0000256" key="4">
    <source>
        <dbReference type="ARBA" id="ARBA00022989"/>
    </source>
</evidence>
<protein>
    <submittedName>
        <fullName evidence="13">Methyl-accepting chemotaxis protein</fullName>
    </submittedName>
</protein>
<proteinExistence type="inferred from homology"/>
<gene>
    <name evidence="13" type="ORF">DFH01_03860</name>
</gene>
<dbReference type="Gene3D" id="1.10.287.950">
    <property type="entry name" value="Methyl-accepting chemotaxis protein"/>
    <property type="match status" value="1"/>
</dbReference>
<dbReference type="RefSeq" id="WP_109869052.1">
    <property type="nucleotide sequence ID" value="NZ_QGNA01000001.1"/>
</dbReference>
<keyword evidence="5 10" id="KW-0472">Membrane</keyword>
<dbReference type="Pfam" id="PF00672">
    <property type="entry name" value="HAMP"/>
    <property type="match status" value="1"/>
</dbReference>
<comment type="caution">
    <text evidence="13">The sequence shown here is derived from an EMBL/GenBank/DDBJ whole genome shotgun (WGS) entry which is preliminary data.</text>
</comment>
<dbReference type="InterPro" id="IPR029151">
    <property type="entry name" value="Sensor-like_sf"/>
</dbReference>
<dbReference type="SUPFAM" id="SSF58104">
    <property type="entry name" value="Methyl-accepting chemotaxis protein (MCP) signaling domain"/>
    <property type="match status" value="1"/>
</dbReference>
<evidence type="ECO:0000259" key="12">
    <source>
        <dbReference type="PROSITE" id="PS50885"/>
    </source>
</evidence>
<dbReference type="PANTHER" id="PTHR32089">
    <property type="entry name" value="METHYL-ACCEPTING CHEMOTAXIS PROTEIN MCPB"/>
    <property type="match status" value="1"/>
</dbReference>
<dbReference type="Pfam" id="PF00015">
    <property type="entry name" value="MCPsignal"/>
    <property type="match status" value="1"/>
</dbReference>
<sequence length="566" mass="57068">MLAKLRGATVRWTKLGVRARILLVSLACLGVGLAALTTVTVNDLRERARELAGEQLESNLRLMYLLLGDFGSEWTLEGDRLLLSGTELNGQTEIVDRISTVGGGVATIFAGETRIATTVPGANGGRATGTALAAGPVRDAIRAGNAFRGETTILGRPYLTIYDPVFDHAGQTVGILFVGLPLDEIAAMQDAAVMHAVLAGVAVLAAVAVLLWLLLRRQLRPLGGLAASLNGIAAGRLDTEVPCTDRADELGAIGRAVAALRDAAQAAKAAQAEAEAAREAAQARLLAERAESAVRLEASVGEAASRLIAAAGELRDAADAAGTAGERGAGRARDGAARLSGATENVHAVAAAAEELAASVAEITRQVAEGARTAQEAAAAARASDGTVASLSEAAARIGDVVRLISDIAGQTNLLALNATIEAARAGEAGKGFAVVAGEVKSLAAQTAKATEEIASQIAAMRGATEQAVAAVRGIAGSVGRMEEVTGAIAAAVEQQGAATREIARHAAQAASGTSEAAGEIAQLTEDVAAGAGGIARVRKAGADVGAQAAAIRTQVNDFTAQLRAA</sequence>
<keyword evidence="3 10" id="KW-0812">Transmembrane</keyword>
<dbReference type="Pfam" id="PF17202">
    <property type="entry name" value="sCache_3_3"/>
    <property type="match status" value="1"/>
</dbReference>
<evidence type="ECO:0000256" key="6">
    <source>
        <dbReference type="ARBA" id="ARBA00023224"/>
    </source>
</evidence>
<evidence type="ECO:0000256" key="1">
    <source>
        <dbReference type="ARBA" id="ARBA00004651"/>
    </source>
</evidence>
<dbReference type="GO" id="GO:0007165">
    <property type="term" value="P:signal transduction"/>
    <property type="evidence" value="ECO:0007669"/>
    <property type="project" value="UniProtKB-KW"/>
</dbReference>
<dbReference type="PROSITE" id="PS50885">
    <property type="entry name" value="HAMP"/>
    <property type="match status" value="1"/>
</dbReference>
<dbReference type="PRINTS" id="PR00260">
    <property type="entry name" value="CHEMTRNSDUCR"/>
</dbReference>
<evidence type="ECO:0000313" key="14">
    <source>
        <dbReference type="Proteomes" id="UP000245765"/>
    </source>
</evidence>
<evidence type="ECO:0000256" key="3">
    <source>
        <dbReference type="ARBA" id="ARBA00022692"/>
    </source>
</evidence>
<reference evidence="14" key="1">
    <citation type="submission" date="2018-05" db="EMBL/GenBank/DDBJ databases">
        <authorList>
            <person name="Du Z."/>
            <person name="Wang X."/>
        </authorList>
    </citation>
    <scope>NUCLEOTIDE SEQUENCE [LARGE SCALE GENOMIC DNA]</scope>
    <source>
        <strain evidence="14">CQN31</strain>
    </source>
</reference>
<keyword evidence="9" id="KW-0175">Coiled coil</keyword>
<dbReference type="GO" id="GO:0004888">
    <property type="term" value="F:transmembrane signaling receptor activity"/>
    <property type="evidence" value="ECO:0007669"/>
    <property type="project" value="InterPro"/>
</dbReference>
<evidence type="ECO:0000256" key="10">
    <source>
        <dbReference type="SAM" id="Phobius"/>
    </source>
</evidence>
<evidence type="ECO:0000256" key="7">
    <source>
        <dbReference type="ARBA" id="ARBA00029447"/>
    </source>
</evidence>
<dbReference type="PANTHER" id="PTHR32089:SF112">
    <property type="entry name" value="LYSOZYME-LIKE PROTEIN-RELATED"/>
    <property type="match status" value="1"/>
</dbReference>
<dbReference type="InterPro" id="IPR004089">
    <property type="entry name" value="MCPsignal_dom"/>
</dbReference>
<dbReference type="Gene3D" id="6.10.340.10">
    <property type="match status" value="1"/>
</dbReference>
<feature type="domain" description="HAMP" evidence="12">
    <location>
        <begin position="216"/>
        <end position="269"/>
    </location>
</feature>
<evidence type="ECO:0000313" key="13">
    <source>
        <dbReference type="EMBL" id="PWS38431.1"/>
    </source>
</evidence>
<dbReference type="GO" id="GO:0005886">
    <property type="term" value="C:plasma membrane"/>
    <property type="evidence" value="ECO:0007669"/>
    <property type="project" value="UniProtKB-SubCell"/>
</dbReference>
<dbReference type="SUPFAM" id="SSF103190">
    <property type="entry name" value="Sensory domain-like"/>
    <property type="match status" value="1"/>
</dbReference>